<organism evidence="1 2">
    <name type="scientific">Cyclobacterium marinum (strain ATCC 25205 / DSM 745 / LMG 13164 / NCIMB 1802)</name>
    <name type="common">Flectobacillus marinus</name>
    <dbReference type="NCBI Taxonomy" id="880070"/>
    <lineage>
        <taxon>Bacteria</taxon>
        <taxon>Pseudomonadati</taxon>
        <taxon>Bacteroidota</taxon>
        <taxon>Cytophagia</taxon>
        <taxon>Cytophagales</taxon>
        <taxon>Cyclobacteriaceae</taxon>
        <taxon>Cyclobacterium</taxon>
    </lineage>
</organism>
<dbReference type="AlphaFoldDB" id="G0J8A9"/>
<dbReference type="KEGG" id="cmr:Cycma_5025"/>
<evidence type="ECO:0000313" key="1">
    <source>
        <dbReference type="EMBL" id="AEL28709.1"/>
    </source>
</evidence>
<sequence length="32" mass="3680">MNRFALVNINQIANNIFFYFVSSEGVVNCLNK</sequence>
<reference evidence="2" key="1">
    <citation type="submission" date="2011-07" db="EMBL/GenBank/DDBJ databases">
        <title>The complete genome of Cyclobacterium marinum DSM 745.</title>
        <authorList>
            <person name="Lucas S."/>
            <person name="Han J."/>
            <person name="Lapidus A."/>
            <person name="Bruce D."/>
            <person name="Goodwin L."/>
            <person name="Pitluck S."/>
            <person name="Peters L."/>
            <person name="Kyrpides N."/>
            <person name="Mavromatis K."/>
            <person name="Ivanova N."/>
            <person name="Ovchinnikova G."/>
            <person name="Chertkov O."/>
            <person name="Detter J.C."/>
            <person name="Tapia R."/>
            <person name="Han C."/>
            <person name="Land M."/>
            <person name="Hauser L."/>
            <person name="Markowitz V."/>
            <person name="Cheng J.-F."/>
            <person name="Hugenholtz P."/>
            <person name="Woyke T."/>
            <person name="Wu D."/>
            <person name="Tindall B."/>
            <person name="Schuetze A."/>
            <person name="Brambilla E."/>
            <person name="Klenk H.-P."/>
            <person name="Eisen J.A."/>
        </authorList>
    </citation>
    <scope>NUCLEOTIDE SEQUENCE [LARGE SCALE GENOMIC DNA]</scope>
    <source>
        <strain evidence="2">ATCC 25205 / DSM 745 / LMG 13164 / NCIMB 1802</strain>
    </source>
</reference>
<dbReference type="HOGENOM" id="CLU_3389040_0_0_10"/>
<name>G0J8A9_CYCMS</name>
<protein>
    <submittedName>
        <fullName evidence="1">Uncharacterized protein</fullName>
    </submittedName>
</protein>
<dbReference type="STRING" id="880070.Cycma_5025"/>
<keyword evidence="2" id="KW-1185">Reference proteome</keyword>
<accession>G0J8A9</accession>
<dbReference type="Proteomes" id="UP000001635">
    <property type="component" value="Chromosome"/>
</dbReference>
<gene>
    <name evidence="1" type="ordered locus">Cycma_5025</name>
</gene>
<evidence type="ECO:0000313" key="2">
    <source>
        <dbReference type="Proteomes" id="UP000001635"/>
    </source>
</evidence>
<dbReference type="EMBL" id="CP002955">
    <property type="protein sequence ID" value="AEL28709.1"/>
    <property type="molecule type" value="Genomic_DNA"/>
</dbReference>
<proteinExistence type="predicted"/>